<proteinExistence type="predicted"/>
<dbReference type="RefSeq" id="WP_144323027.1">
    <property type="nucleotide sequence ID" value="NZ_CP040916.1"/>
</dbReference>
<gene>
    <name evidence="1" type="ORF">FH965_39100</name>
</gene>
<protein>
    <submittedName>
        <fullName evidence="1">Uncharacterized protein</fullName>
    </submittedName>
</protein>
<organism evidence="1 2">
    <name type="scientific">Streptomyces spectabilis</name>
    <dbReference type="NCBI Taxonomy" id="68270"/>
    <lineage>
        <taxon>Bacteria</taxon>
        <taxon>Bacillati</taxon>
        <taxon>Actinomycetota</taxon>
        <taxon>Actinomycetes</taxon>
        <taxon>Kitasatosporales</taxon>
        <taxon>Streptomycetaceae</taxon>
        <taxon>Streptomyces</taxon>
    </lineage>
</organism>
<dbReference type="EMBL" id="CP040916">
    <property type="protein sequence ID" value="QDQ15825.1"/>
    <property type="molecule type" value="Genomic_DNA"/>
</dbReference>
<evidence type="ECO:0000313" key="1">
    <source>
        <dbReference type="EMBL" id="QDQ15825.1"/>
    </source>
</evidence>
<sequence length="112" mass="11942">MKDASGHPLAAPRIHEAADGVVTLDGRGTELMVRIEPYAGMAAGDQVQLRWDTGVLRTSRIDTQVIDAGEVGEPKVFTVVEPSPGTARVSYLVGHPAGDWHASQRLTVTVRA</sequence>
<reference evidence="1 2" key="1">
    <citation type="journal article" date="2019" name="J. Ind. Microbiol. Biotechnol.">
        <title>The complete genomic sequence of Streptomyces spectabilis NRRL-2792 and identification of secondary metabolite biosynthetic gene clusters.</title>
        <authorList>
            <person name="Sinha A."/>
            <person name="Phillips-Salemka S."/>
            <person name="Niraula T.A."/>
            <person name="Short K.A."/>
            <person name="Niraula N.P."/>
        </authorList>
    </citation>
    <scope>NUCLEOTIDE SEQUENCE [LARGE SCALE GENOMIC DNA]</scope>
    <source>
        <strain evidence="1 2">NRRL 2792</strain>
    </source>
</reference>
<evidence type="ECO:0000313" key="2">
    <source>
        <dbReference type="Proteomes" id="UP000316806"/>
    </source>
</evidence>
<dbReference type="AlphaFoldDB" id="A0A516RJM3"/>
<name>A0A516RJM3_STRST</name>
<dbReference type="Proteomes" id="UP000316806">
    <property type="component" value="Chromosome"/>
</dbReference>
<accession>A0A516RJM3</accession>